<feature type="region of interest" description="Disordered" evidence="1">
    <location>
        <begin position="26"/>
        <end position="49"/>
    </location>
</feature>
<proteinExistence type="predicted"/>
<dbReference type="HOGENOM" id="CLU_1549928_0_0_1"/>
<feature type="compositionally biased region" description="Basic residues" evidence="1">
    <location>
        <begin position="148"/>
        <end position="173"/>
    </location>
</feature>
<dbReference type="EnsemblPlants" id="OBART11G11400.4">
    <property type="protein sequence ID" value="OBART11G11400.4"/>
    <property type="gene ID" value="OBART11G11400"/>
</dbReference>
<dbReference type="Proteomes" id="UP000026960">
    <property type="component" value="Chromosome 11"/>
</dbReference>
<keyword evidence="3" id="KW-1185">Reference proteome</keyword>
<accession>A0A0D3HL53</accession>
<dbReference type="AlphaFoldDB" id="A0A0D3HL53"/>
<feature type="compositionally biased region" description="Basic and acidic residues" evidence="1">
    <location>
        <begin position="131"/>
        <end position="142"/>
    </location>
</feature>
<reference evidence="2" key="1">
    <citation type="journal article" date="2009" name="Rice">
        <title>De Novo Next Generation Sequencing of Plant Genomes.</title>
        <authorList>
            <person name="Rounsley S."/>
            <person name="Marri P.R."/>
            <person name="Yu Y."/>
            <person name="He R."/>
            <person name="Sisneros N."/>
            <person name="Goicoechea J.L."/>
            <person name="Lee S.J."/>
            <person name="Angelova A."/>
            <person name="Kudrna D."/>
            <person name="Luo M."/>
            <person name="Affourtit J."/>
            <person name="Desany B."/>
            <person name="Knight J."/>
            <person name="Niazi F."/>
            <person name="Egholm M."/>
            <person name="Wing R.A."/>
        </authorList>
    </citation>
    <scope>NUCLEOTIDE SEQUENCE [LARGE SCALE GENOMIC DNA]</scope>
    <source>
        <strain evidence="2">cv. IRGC 105608</strain>
    </source>
</reference>
<reference evidence="2" key="2">
    <citation type="submission" date="2015-03" db="UniProtKB">
        <authorList>
            <consortium name="EnsemblPlants"/>
        </authorList>
    </citation>
    <scope>IDENTIFICATION</scope>
</reference>
<dbReference type="Gramene" id="OBART11G11400.4">
    <property type="protein sequence ID" value="OBART11G11400.4"/>
    <property type="gene ID" value="OBART11G11400"/>
</dbReference>
<evidence type="ECO:0000313" key="3">
    <source>
        <dbReference type="Proteomes" id="UP000026960"/>
    </source>
</evidence>
<feature type="region of interest" description="Disordered" evidence="1">
    <location>
        <begin position="116"/>
        <end position="173"/>
    </location>
</feature>
<evidence type="ECO:0000313" key="2">
    <source>
        <dbReference type="EnsemblPlants" id="OBART11G11400.4"/>
    </source>
</evidence>
<evidence type="ECO:0000256" key="1">
    <source>
        <dbReference type="SAM" id="MobiDB-lite"/>
    </source>
</evidence>
<name>A0A0D3HL53_9ORYZ</name>
<sequence length="173" mass="20014">MLCCLETKETRETKKLKLRIQELAKKTGFNSKEETKKEDKKTSKNSRVESMMERYLEMRSKQAEEEVAAREKLTHLMKENNGSTWSKVARVTEWIQDLPLSDPAAAGRLPSQIRCRQAATRGRLHAARPPWPDRLRGGEERGGGGSRGGRRRDGRRKKRNRKRMKRRGGRDGR</sequence>
<organism evidence="2">
    <name type="scientific">Oryza barthii</name>
    <dbReference type="NCBI Taxonomy" id="65489"/>
    <lineage>
        <taxon>Eukaryota</taxon>
        <taxon>Viridiplantae</taxon>
        <taxon>Streptophyta</taxon>
        <taxon>Embryophyta</taxon>
        <taxon>Tracheophyta</taxon>
        <taxon>Spermatophyta</taxon>
        <taxon>Magnoliopsida</taxon>
        <taxon>Liliopsida</taxon>
        <taxon>Poales</taxon>
        <taxon>Poaceae</taxon>
        <taxon>BOP clade</taxon>
        <taxon>Oryzoideae</taxon>
        <taxon>Oryzeae</taxon>
        <taxon>Oryzinae</taxon>
        <taxon>Oryza</taxon>
    </lineage>
</organism>
<protein>
    <submittedName>
        <fullName evidence="2">Uncharacterized protein</fullName>
    </submittedName>
</protein>